<dbReference type="AlphaFoldDB" id="A0A375ISW9"/>
<evidence type="ECO:0000313" key="1">
    <source>
        <dbReference type="EMBL" id="SPK77211.1"/>
    </source>
</evidence>
<name>A0A375ISW9_9BURK</name>
<dbReference type="Proteomes" id="UP000255505">
    <property type="component" value="Plasmid III"/>
</dbReference>
<proteinExistence type="predicted"/>
<accession>A0A375ISW9</accession>
<sequence>MVAIHRRPSIDVSSEWGQEIGRGGRQRRATQFPIYTMRYNPIRGSHLAILARARDPLGGSGRSFEVEDLIHACVPDAAT</sequence>
<evidence type="ECO:0000313" key="2">
    <source>
        <dbReference type="Proteomes" id="UP000255505"/>
    </source>
</evidence>
<gene>
    <name evidence="1" type="ORF">CT19425_P30060</name>
</gene>
<keyword evidence="1" id="KW-0614">Plasmid</keyword>
<dbReference type="EMBL" id="LT991978">
    <property type="protein sequence ID" value="SPK77211.1"/>
    <property type="molecule type" value="Genomic_DNA"/>
</dbReference>
<geneLocation type="plasmid" evidence="1">
    <name>III</name>
</geneLocation>
<organism evidence="1 2">
    <name type="scientific">Cupriavidus taiwanensis</name>
    <dbReference type="NCBI Taxonomy" id="164546"/>
    <lineage>
        <taxon>Bacteria</taxon>
        <taxon>Pseudomonadati</taxon>
        <taxon>Pseudomonadota</taxon>
        <taxon>Betaproteobacteria</taxon>
        <taxon>Burkholderiales</taxon>
        <taxon>Burkholderiaceae</taxon>
        <taxon>Cupriavidus</taxon>
    </lineage>
</organism>
<protein>
    <submittedName>
        <fullName evidence="1">Uncharacterized protein</fullName>
    </submittedName>
</protein>
<reference evidence="1 2" key="1">
    <citation type="submission" date="2018-01" db="EMBL/GenBank/DDBJ databases">
        <authorList>
            <person name="Gaut B.S."/>
            <person name="Morton B.R."/>
            <person name="Clegg M.T."/>
            <person name="Duvall M.R."/>
        </authorList>
    </citation>
    <scope>NUCLEOTIDE SEQUENCE [LARGE SCALE GENOMIC DNA]</scope>
    <source>
        <strain evidence="1">Cupriavidus taiwanensis LMG 19425</strain>
        <plasmid evidence="2">Plasmid iii</plasmid>
    </source>
</reference>